<dbReference type="Proteomes" id="UP000630097">
    <property type="component" value="Unassembled WGS sequence"/>
</dbReference>
<dbReference type="SUPFAM" id="SSF53335">
    <property type="entry name" value="S-adenosyl-L-methionine-dependent methyltransferases"/>
    <property type="match status" value="1"/>
</dbReference>
<protein>
    <recommendedName>
        <fullName evidence="3">SAM-dependent methyltransferase</fullName>
    </recommendedName>
</protein>
<evidence type="ECO:0000313" key="2">
    <source>
        <dbReference type="Proteomes" id="UP000630097"/>
    </source>
</evidence>
<dbReference type="EMBL" id="BONV01000041">
    <property type="protein sequence ID" value="GIG83475.1"/>
    <property type="molecule type" value="Genomic_DNA"/>
</dbReference>
<organism evidence="1 2">
    <name type="scientific">Planotetraspora kaengkrachanensis</name>
    <dbReference type="NCBI Taxonomy" id="575193"/>
    <lineage>
        <taxon>Bacteria</taxon>
        <taxon>Bacillati</taxon>
        <taxon>Actinomycetota</taxon>
        <taxon>Actinomycetes</taxon>
        <taxon>Streptosporangiales</taxon>
        <taxon>Streptosporangiaceae</taxon>
        <taxon>Planotetraspora</taxon>
    </lineage>
</organism>
<comment type="caution">
    <text evidence="1">The sequence shown here is derived from an EMBL/GenBank/DDBJ whole genome shotgun (WGS) entry which is preliminary data.</text>
</comment>
<proteinExistence type="predicted"/>
<gene>
    <name evidence="1" type="ORF">Pka01_66020</name>
</gene>
<dbReference type="AlphaFoldDB" id="A0A8J3PYL5"/>
<reference evidence="1 2" key="1">
    <citation type="submission" date="2021-01" db="EMBL/GenBank/DDBJ databases">
        <title>Whole genome shotgun sequence of Planotetraspora kaengkrachanensis NBRC 104272.</title>
        <authorList>
            <person name="Komaki H."/>
            <person name="Tamura T."/>
        </authorList>
    </citation>
    <scope>NUCLEOTIDE SEQUENCE [LARGE SCALE GENOMIC DNA]</scope>
    <source>
        <strain evidence="1 2">NBRC 104272</strain>
    </source>
</reference>
<sequence>MTENDPRFSAAFWDQRYRSTSQVWSGEPNPALVEEVLSLAPGTALEVGCGEGADAIWLAGPLPTGTW</sequence>
<accession>A0A8J3PYL5</accession>
<dbReference type="InterPro" id="IPR029063">
    <property type="entry name" value="SAM-dependent_MTases_sf"/>
</dbReference>
<dbReference type="Gene3D" id="3.40.50.150">
    <property type="entry name" value="Vaccinia Virus protein VP39"/>
    <property type="match status" value="1"/>
</dbReference>
<dbReference type="RefSeq" id="WP_239115700.1">
    <property type="nucleotide sequence ID" value="NZ_BAABHH010000027.1"/>
</dbReference>
<evidence type="ECO:0000313" key="1">
    <source>
        <dbReference type="EMBL" id="GIG83475.1"/>
    </source>
</evidence>
<name>A0A8J3PYL5_9ACTN</name>
<evidence type="ECO:0008006" key="3">
    <source>
        <dbReference type="Google" id="ProtNLM"/>
    </source>
</evidence>
<keyword evidence="2" id="KW-1185">Reference proteome</keyword>